<proteinExistence type="predicted"/>
<dbReference type="InterPro" id="IPR041657">
    <property type="entry name" value="HTH_17"/>
</dbReference>
<feature type="compositionally biased region" description="Basic and acidic residues" evidence="2">
    <location>
        <begin position="55"/>
        <end position="71"/>
    </location>
</feature>
<evidence type="ECO:0000313" key="4">
    <source>
        <dbReference type="EMBL" id="WPZ23983.1"/>
    </source>
</evidence>
<feature type="coiled-coil region" evidence="1">
    <location>
        <begin position="80"/>
        <end position="118"/>
    </location>
</feature>
<evidence type="ECO:0000313" key="5">
    <source>
        <dbReference type="Proteomes" id="UP001326567"/>
    </source>
</evidence>
<dbReference type="SUPFAM" id="SSF46955">
    <property type="entry name" value="Putative DNA-binding domain"/>
    <property type="match status" value="1"/>
</dbReference>
<reference evidence="4 5" key="1">
    <citation type="submission" date="2023-11" db="EMBL/GenBank/DDBJ databases">
        <title>From the Deep-Sea to the Surface: Bacterial Genomes Isolated from the Moytirra Hydrothermal Vent Plume.</title>
        <authorList>
            <person name="Major S.R."/>
        </authorList>
    </citation>
    <scope>NUCLEOTIDE SEQUENCE [LARGE SCALE GENOMIC DNA]</scope>
    <source>
        <strain evidence="4 5">OXR-9</strain>
        <plasmid evidence="4 5">unnamed07</plasmid>
    </source>
</reference>
<keyword evidence="1" id="KW-0175">Coiled coil</keyword>
<name>A0ABZ0V7L5_9RHOB</name>
<dbReference type="EMBL" id="CP139732">
    <property type="protein sequence ID" value="WPZ23983.1"/>
    <property type="molecule type" value="Genomic_DNA"/>
</dbReference>
<evidence type="ECO:0000256" key="2">
    <source>
        <dbReference type="SAM" id="MobiDB-lite"/>
    </source>
</evidence>
<keyword evidence="4" id="KW-0614">Plasmid</keyword>
<sequence length="131" mass="15392">MSYTLNEAAKATGKSKTTIHRALKSGKISAVKRDNGAYAIEPAELHRVFPPVPAERNEERSKQNDVEHLHNDQGMLRIQLETIERERERERQQLQETISDLREDRDRWRQQATALLEDKRPRGFWKKLFSN</sequence>
<keyword evidence="5" id="KW-1185">Reference proteome</keyword>
<protein>
    <recommendedName>
        <fullName evidence="3">Helix-turn-helix domain-containing protein</fullName>
    </recommendedName>
</protein>
<geneLocation type="plasmid" evidence="4 5">
    <name>unnamed07</name>
</geneLocation>
<dbReference type="Proteomes" id="UP001326567">
    <property type="component" value="Plasmid unnamed07"/>
</dbReference>
<evidence type="ECO:0000256" key="1">
    <source>
        <dbReference type="SAM" id="Coils"/>
    </source>
</evidence>
<organism evidence="4 5">
    <name type="scientific">Sulfitobacter faviae</name>
    <dbReference type="NCBI Taxonomy" id="1775881"/>
    <lineage>
        <taxon>Bacteria</taxon>
        <taxon>Pseudomonadati</taxon>
        <taxon>Pseudomonadota</taxon>
        <taxon>Alphaproteobacteria</taxon>
        <taxon>Rhodobacterales</taxon>
        <taxon>Roseobacteraceae</taxon>
        <taxon>Sulfitobacter</taxon>
    </lineage>
</organism>
<dbReference type="InterPro" id="IPR009061">
    <property type="entry name" value="DNA-bd_dom_put_sf"/>
</dbReference>
<dbReference type="Pfam" id="PF12728">
    <property type="entry name" value="HTH_17"/>
    <property type="match status" value="1"/>
</dbReference>
<evidence type="ECO:0000259" key="3">
    <source>
        <dbReference type="Pfam" id="PF12728"/>
    </source>
</evidence>
<feature type="domain" description="Helix-turn-helix" evidence="3">
    <location>
        <begin position="3"/>
        <end position="47"/>
    </location>
</feature>
<accession>A0ABZ0V7L5</accession>
<dbReference type="RefSeq" id="WP_322330136.1">
    <property type="nucleotide sequence ID" value="NZ_CP139732.1"/>
</dbReference>
<gene>
    <name evidence="4" type="ORF">T7987_19570</name>
</gene>
<feature type="region of interest" description="Disordered" evidence="2">
    <location>
        <begin position="52"/>
        <end position="73"/>
    </location>
</feature>